<dbReference type="Gene3D" id="2.60.200.30">
    <property type="entry name" value="Probable inorganic polyphosphate/atp-NAD kinase, domain 2"/>
    <property type="match status" value="1"/>
</dbReference>
<dbReference type="PANTHER" id="PTHR20275:SF0">
    <property type="entry name" value="NAD KINASE"/>
    <property type="match status" value="1"/>
</dbReference>
<dbReference type="InterPro" id="IPR016064">
    <property type="entry name" value="NAD/diacylglycerol_kinase_sf"/>
</dbReference>
<evidence type="ECO:0000313" key="8">
    <source>
        <dbReference type="Proteomes" id="UP000824115"/>
    </source>
</evidence>
<reference evidence="7" key="2">
    <citation type="submission" date="2021-04" db="EMBL/GenBank/DDBJ databases">
        <authorList>
            <person name="Gilroy R."/>
        </authorList>
    </citation>
    <scope>NUCLEOTIDE SEQUENCE</scope>
    <source>
        <strain evidence="7">Gambia16-554</strain>
    </source>
</reference>
<evidence type="ECO:0000256" key="5">
    <source>
        <dbReference type="ARBA" id="ARBA00047925"/>
    </source>
</evidence>
<dbReference type="GO" id="GO:0046872">
    <property type="term" value="F:metal ion binding"/>
    <property type="evidence" value="ECO:0007669"/>
    <property type="project" value="UniProtKB-UniRule"/>
</dbReference>
<keyword evidence="6" id="KW-0547">Nucleotide-binding</keyword>
<reference evidence="7" key="1">
    <citation type="journal article" date="2021" name="PeerJ">
        <title>Extensive microbial diversity within the chicken gut microbiome revealed by metagenomics and culture.</title>
        <authorList>
            <person name="Gilroy R."/>
            <person name="Ravi A."/>
            <person name="Getino M."/>
            <person name="Pursley I."/>
            <person name="Horton D.L."/>
            <person name="Alikhan N.F."/>
            <person name="Baker D."/>
            <person name="Gharbi K."/>
            <person name="Hall N."/>
            <person name="Watson M."/>
            <person name="Adriaenssens E.M."/>
            <person name="Foster-Nyarko E."/>
            <person name="Jarju S."/>
            <person name="Secka A."/>
            <person name="Antonio M."/>
            <person name="Oren A."/>
            <person name="Chaudhuri R.R."/>
            <person name="La Ragione R."/>
            <person name="Hildebrand F."/>
            <person name="Pallen M.J."/>
        </authorList>
    </citation>
    <scope>NUCLEOTIDE SEQUENCE</scope>
    <source>
        <strain evidence="7">Gambia16-554</strain>
    </source>
</reference>
<protein>
    <recommendedName>
        <fullName evidence="6">NAD kinase</fullName>
        <ecNumber evidence="6">2.7.1.23</ecNumber>
    </recommendedName>
    <alternativeName>
        <fullName evidence="6">ATP-dependent NAD kinase</fullName>
    </alternativeName>
</protein>
<name>A0A9D2GPR7_9BACT</name>
<evidence type="ECO:0000256" key="3">
    <source>
        <dbReference type="ARBA" id="ARBA00022857"/>
    </source>
</evidence>
<dbReference type="GO" id="GO:0051287">
    <property type="term" value="F:NAD binding"/>
    <property type="evidence" value="ECO:0007669"/>
    <property type="project" value="UniProtKB-ARBA"/>
</dbReference>
<dbReference type="EMBL" id="DXAW01000028">
    <property type="protein sequence ID" value="HIZ85155.1"/>
    <property type="molecule type" value="Genomic_DNA"/>
</dbReference>
<evidence type="ECO:0000313" key="7">
    <source>
        <dbReference type="EMBL" id="HIZ85155.1"/>
    </source>
</evidence>
<feature type="active site" description="Proton acceptor" evidence="6">
    <location>
        <position position="74"/>
    </location>
</feature>
<dbReference type="InterPro" id="IPR017437">
    <property type="entry name" value="ATP-NAD_kinase_PpnK-typ_C"/>
</dbReference>
<dbReference type="AlphaFoldDB" id="A0A9D2GPR7"/>
<accession>A0A9D2GPR7</accession>
<dbReference type="Gene3D" id="3.40.50.10330">
    <property type="entry name" value="Probable inorganic polyphosphate/atp-NAD kinase, domain 1"/>
    <property type="match status" value="1"/>
</dbReference>
<dbReference type="GO" id="GO:0019674">
    <property type="term" value="P:NAD+ metabolic process"/>
    <property type="evidence" value="ECO:0007669"/>
    <property type="project" value="InterPro"/>
</dbReference>
<dbReference type="PANTHER" id="PTHR20275">
    <property type="entry name" value="NAD KINASE"/>
    <property type="match status" value="1"/>
</dbReference>
<dbReference type="GO" id="GO:0006741">
    <property type="term" value="P:NADP+ biosynthetic process"/>
    <property type="evidence" value="ECO:0007669"/>
    <property type="project" value="UniProtKB-UniRule"/>
</dbReference>
<dbReference type="EC" id="2.7.1.23" evidence="6"/>
<feature type="binding site" evidence="6">
    <location>
        <begin position="148"/>
        <end position="149"/>
    </location>
    <ligand>
        <name>NAD(+)</name>
        <dbReference type="ChEBI" id="CHEBI:57540"/>
    </ligand>
</feature>
<evidence type="ECO:0000256" key="2">
    <source>
        <dbReference type="ARBA" id="ARBA00022777"/>
    </source>
</evidence>
<proteinExistence type="inferred from homology"/>
<dbReference type="InterPro" id="IPR017438">
    <property type="entry name" value="ATP-NAD_kinase_N"/>
</dbReference>
<keyword evidence="4 6" id="KW-0520">NAD</keyword>
<dbReference type="GO" id="GO:0005524">
    <property type="term" value="F:ATP binding"/>
    <property type="evidence" value="ECO:0007669"/>
    <property type="project" value="UniProtKB-KW"/>
</dbReference>
<keyword evidence="6" id="KW-0963">Cytoplasm</keyword>
<dbReference type="GO" id="GO:0003951">
    <property type="term" value="F:NAD+ kinase activity"/>
    <property type="evidence" value="ECO:0007669"/>
    <property type="project" value="UniProtKB-UniRule"/>
</dbReference>
<keyword evidence="3 6" id="KW-0521">NADP</keyword>
<gene>
    <name evidence="6" type="primary">nadK</name>
    <name evidence="7" type="ORF">IAC04_01525</name>
</gene>
<feature type="binding site" evidence="6">
    <location>
        <begin position="188"/>
        <end position="193"/>
    </location>
    <ligand>
        <name>NAD(+)</name>
        <dbReference type="ChEBI" id="CHEBI:57540"/>
    </ligand>
</feature>
<keyword evidence="6" id="KW-0067">ATP-binding</keyword>
<dbReference type="Proteomes" id="UP000824115">
    <property type="component" value="Unassembled WGS sequence"/>
</dbReference>
<evidence type="ECO:0000256" key="1">
    <source>
        <dbReference type="ARBA" id="ARBA00022679"/>
    </source>
</evidence>
<evidence type="ECO:0000256" key="6">
    <source>
        <dbReference type="HAMAP-Rule" id="MF_00361"/>
    </source>
</evidence>
<evidence type="ECO:0000256" key="4">
    <source>
        <dbReference type="ARBA" id="ARBA00023027"/>
    </source>
</evidence>
<dbReference type="SUPFAM" id="SSF111331">
    <property type="entry name" value="NAD kinase/diacylglycerol kinase-like"/>
    <property type="match status" value="1"/>
</dbReference>
<dbReference type="HAMAP" id="MF_00361">
    <property type="entry name" value="NAD_kinase"/>
    <property type="match status" value="1"/>
</dbReference>
<comment type="subcellular location">
    <subcellularLocation>
        <location evidence="6">Cytoplasm</location>
    </subcellularLocation>
</comment>
<comment type="caution">
    <text evidence="6">Lacks conserved residue(s) required for the propagation of feature annotation.</text>
</comment>
<sequence length="299" mass="32575">MHFALYGRSQNLESGHRISALCGHLLRKGVRLSVCAELADALEEVRSASGFAGVFSSNEDLPEDVDVFLSLGGDGTFLSSLTIVRDREIPLAGINFGRLGFLTAAGSGDAGCSLVDRIIAGDYRVERRSLLEISYNGRSKTFYPYALNEITMQRHDPNMIGIEVSIDGMRIPTYWADGLLVATPTGSTAYSLSVGGPVVSPDSSVFIITPMSPHNLNVRPLIVPDTSEVEVLIRSNGHRTLLSADNRSAELPEDTKVCVRKAGFSLARITFGRGGFFEALNEKLLWGEDRRNDRISKDH</sequence>
<dbReference type="Pfam" id="PF20143">
    <property type="entry name" value="NAD_kinase_C"/>
    <property type="match status" value="1"/>
</dbReference>
<dbReference type="GO" id="GO:0005737">
    <property type="term" value="C:cytoplasm"/>
    <property type="evidence" value="ECO:0007669"/>
    <property type="project" value="UniProtKB-SubCell"/>
</dbReference>
<feature type="binding site" evidence="6">
    <location>
        <position position="177"/>
    </location>
    <ligand>
        <name>NAD(+)</name>
        <dbReference type="ChEBI" id="CHEBI:57540"/>
    </ligand>
</feature>
<feature type="binding site" evidence="6">
    <location>
        <begin position="74"/>
        <end position="75"/>
    </location>
    <ligand>
        <name>NAD(+)</name>
        <dbReference type="ChEBI" id="CHEBI:57540"/>
    </ligand>
</feature>
<comment type="function">
    <text evidence="6">Involved in the regulation of the intracellular balance of NAD and NADP, and is a key enzyme in the biosynthesis of NADP. Catalyzes specifically the phosphorylation on 2'-hydroxyl of the adenosine moiety of NAD to yield NADP.</text>
</comment>
<organism evidence="7 8">
    <name type="scientific">Candidatus Coprenecus stercoravium</name>
    <dbReference type="NCBI Taxonomy" id="2840735"/>
    <lineage>
        <taxon>Bacteria</taxon>
        <taxon>Pseudomonadati</taxon>
        <taxon>Bacteroidota</taxon>
        <taxon>Bacteroidia</taxon>
        <taxon>Bacteroidales</taxon>
        <taxon>Rikenellaceae</taxon>
        <taxon>Rikenellaceae incertae sedis</taxon>
        <taxon>Candidatus Coprenecus</taxon>
    </lineage>
</organism>
<comment type="cofactor">
    <cofactor evidence="6">
        <name>a divalent metal cation</name>
        <dbReference type="ChEBI" id="CHEBI:60240"/>
    </cofactor>
</comment>
<dbReference type="Pfam" id="PF01513">
    <property type="entry name" value="NAD_kinase"/>
    <property type="match status" value="1"/>
</dbReference>
<comment type="catalytic activity">
    <reaction evidence="5 6">
        <text>NAD(+) + ATP = ADP + NADP(+) + H(+)</text>
        <dbReference type="Rhea" id="RHEA:18629"/>
        <dbReference type="ChEBI" id="CHEBI:15378"/>
        <dbReference type="ChEBI" id="CHEBI:30616"/>
        <dbReference type="ChEBI" id="CHEBI:57540"/>
        <dbReference type="ChEBI" id="CHEBI:58349"/>
        <dbReference type="ChEBI" id="CHEBI:456216"/>
        <dbReference type="EC" id="2.7.1.23"/>
    </reaction>
</comment>
<dbReference type="InterPro" id="IPR002504">
    <property type="entry name" value="NADK"/>
</dbReference>
<comment type="similarity">
    <text evidence="6">Belongs to the NAD kinase family.</text>
</comment>
<keyword evidence="1 6" id="KW-0808">Transferase</keyword>
<keyword evidence="2 6" id="KW-0418">Kinase</keyword>
<comment type="caution">
    <text evidence="7">The sequence shown here is derived from an EMBL/GenBank/DDBJ whole genome shotgun (WGS) entry which is preliminary data.</text>
</comment>